<feature type="domain" description="Hflx-type G" evidence="7">
    <location>
        <begin position="178"/>
        <end position="353"/>
    </location>
</feature>
<dbReference type="InterPro" id="IPR025121">
    <property type="entry name" value="GTPase_HflX_N"/>
</dbReference>
<evidence type="ECO:0000256" key="3">
    <source>
        <dbReference type="ARBA" id="ARBA00022842"/>
    </source>
</evidence>
<keyword evidence="3 6" id="KW-0460">Magnesium</keyword>
<dbReference type="PROSITE" id="PS51705">
    <property type="entry name" value="G_HFLX"/>
    <property type="match status" value="1"/>
</dbReference>
<dbReference type="InterPro" id="IPR016496">
    <property type="entry name" value="GTPase_HflX"/>
</dbReference>
<feature type="binding site" evidence="5">
    <location>
        <begin position="209"/>
        <end position="213"/>
    </location>
    <ligand>
        <name>GTP</name>
        <dbReference type="ChEBI" id="CHEBI:37565"/>
    </ligand>
</feature>
<dbReference type="InterPro" id="IPR030394">
    <property type="entry name" value="G_HFLX_dom"/>
</dbReference>
<keyword evidence="1 6" id="KW-0479">Metal-binding</keyword>
<dbReference type="GO" id="GO:0043022">
    <property type="term" value="F:ribosome binding"/>
    <property type="evidence" value="ECO:0007669"/>
    <property type="project" value="TreeGrafter"/>
</dbReference>
<dbReference type="Proteomes" id="UP000616143">
    <property type="component" value="Unassembled WGS sequence"/>
</dbReference>
<feature type="binding site" evidence="6">
    <location>
        <position position="191"/>
    </location>
    <ligand>
        <name>Mg(2+)</name>
        <dbReference type="ChEBI" id="CHEBI:18420"/>
    </ligand>
</feature>
<dbReference type="Pfam" id="PF13167">
    <property type="entry name" value="GTP-bdg_N"/>
    <property type="match status" value="1"/>
</dbReference>
<dbReference type="PANTHER" id="PTHR10229">
    <property type="entry name" value="GTP-BINDING PROTEIN HFLX"/>
    <property type="match status" value="1"/>
</dbReference>
<organism evidence="8 10">
    <name type="scientific">Sulfodiicoccus acidiphilus</name>
    <dbReference type="NCBI Taxonomy" id="1670455"/>
    <lineage>
        <taxon>Archaea</taxon>
        <taxon>Thermoproteota</taxon>
        <taxon>Thermoprotei</taxon>
        <taxon>Sulfolobales</taxon>
        <taxon>Sulfolobaceae</taxon>
        <taxon>Sulfodiicoccus</taxon>
    </lineage>
</organism>
<keyword evidence="4 5" id="KW-0342">GTP-binding</keyword>
<dbReference type="Gene3D" id="3.40.50.300">
    <property type="entry name" value="P-loop containing nucleotide triphosphate hydrolases"/>
    <property type="match status" value="1"/>
</dbReference>
<dbReference type="Proteomes" id="UP000276741">
    <property type="component" value="Chromosome"/>
</dbReference>
<dbReference type="AlphaFoldDB" id="A0A348B1C2"/>
<dbReference type="SUPFAM" id="SSF52540">
    <property type="entry name" value="P-loop containing nucleoside triphosphate hydrolases"/>
    <property type="match status" value="1"/>
</dbReference>
<dbReference type="Pfam" id="PF01926">
    <property type="entry name" value="MMR_HSR1"/>
    <property type="match status" value="1"/>
</dbReference>
<evidence type="ECO:0000256" key="4">
    <source>
        <dbReference type="ARBA" id="ARBA00023134"/>
    </source>
</evidence>
<evidence type="ECO:0000256" key="1">
    <source>
        <dbReference type="ARBA" id="ARBA00022723"/>
    </source>
</evidence>
<comment type="cofactor">
    <cofactor evidence="6">
        <name>Mg(2+)</name>
        <dbReference type="ChEBI" id="CHEBI:18420"/>
    </cofactor>
</comment>
<dbReference type="Gene3D" id="3.40.50.11060">
    <property type="entry name" value="GTPase HflX, N-terminal domain"/>
    <property type="match status" value="1"/>
</dbReference>
<reference evidence="9" key="4">
    <citation type="submission" date="2020-09" db="EMBL/GenBank/DDBJ databases">
        <authorList>
            <person name="Sun Q."/>
            <person name="Ohkuma M."/>
        </authorList>
    </citation>
    <scope>NUCLEOTIDE SEQUENCE</scope>
    <source>
        <strain evidence="9">JCM 31740</strain>
    </source>
</reference>
<reference evidence="9" key="1">
    <citation type="journal article" date="2014" name="Int. J. Syst. Evol. Microbiol.">
        <title>Complete genome sequence of Corynebacterium casei LMG S-19264T (=DSM 44701T), isolated from a smear-ripened cheese.</title>
        <authorList>
            <consortium name="US DOE Joint Genome Institute (JGI-PGF)"/>
            <person name="Walter F."/>
            <person name="Albersmeier A."/>
            <person name="Kalinowski J."/>
            <person name="Ruckert C."/>
        </authorList>
    </citation>
    <scope>NUCLEOTIDE SEQUENCE</scope>
    <source>
        <strain evidence="9">JCM 31740</strain>
    </source>
</reference>
<evidence type="ECO:0000259" key="7">
    <source>
        <dbReference type="PROSITE" id="PS51705"/>
    </source>
</evidence>
<dbReference type="KEGG" id="sacd:HS1genome_0363"/>
<gene>
    <name evidence="9" type="ORF">GCM10007116_07010</name>
    <name evidence="8" type="ORF">HS1genome_0363</name>
</gene>
<dbReference type="InterPro" id="IPR027417">
    <property type="entry name" value="P-loop_NTPase"/>
</dbReference>
<reference evidence="10" key="2">
    <citation type="submission" date="2018-04" db="EMBL/GenBank/DDBJ databases">
        <title>Complete genome sequence of Sulfodiicoccus acidiphilus strain HS-1.</title>
        <authorList>
            <person name="Sakai H.D."/>
            <person name="Kurosawa N."/>
        </authorList>
    </citation>
    <scope>NUCLEOTIDE SEQUENCE [LARGE SCALE GENOMIC DNA]</scope>
    <source>
        <strain evidence="10">HS-1</strain>
    </source>
</reference>
<name>A0A348B1C2_9CREN</name>
<accession>A0A348B1C2</accession>
<evidence type="ECO:0000256" key="2">
    <source>
        <dbReference type="ARBA" id="ARBA00022741"/>
    </source>
</evidence>
<feature type="binding site" evidence="6">
    <location>
        <position position="211"/>
    </location>
    <ligand>
        <name>Mg(2+)</name>
        <dbReference type="ChEBI" id="CHEBI:18420"/>
    </ligand>
</feature>
<dbReference type="CDD" id="cd01878">
    <property type="entry name" value="HflX"/>
    <property type="match status" value="1"/>
</dbReference>
<keyword evidence="10" id="KW-1185">Reference proteome</keyword>
<feature type="binding site" evidence="5">
    <location>
        <begin position="230"/>
        <end position="233"/>
    </location>
    <ligand>
        <name>GTP</name>
        <dbReference type="ChEBI" id="CHEBI:37565"/>
    </ligand>
</feature>
<keyword evidence="2 5" id="KW-0547">Nucleotide-binding</keyword>
<dbReference type="PANTHER" id="PTHR10229:SF8">
    <property type="entry name" value="GTPASE HFLX"/>
    <property type="match status" value="1"/>
</dbReference>
<dbReference type="EMBL" id="BMQS01000005">
    <property type="protein sequence ID" value="GGT91873.1"/>
    <property type="molecule type" value="Genomic_DNA"/>
</dbReference>
<dbReference type="GO" id="GO:0005737">
    <property type="term" value="C:cytoplasm"/>
    <property type="evidence" value="ECO:0007669"/>
    <property type="project" value="TreeGrafter"/>
</dbReference>
<feature type="binding site" evidence="5">
    <location>
        <begin position="298"/>
        <end position="301"/>
    </location>
    <ligand>
        <name>GTP</name>
        <dbReference type="ChEBI" id="CHEBI:37565"/>
    </ligand>
</feature>
<dbReference type="InterPro" id="IPR006073">
    <property type="entry name" value="GTP-bd"/>
</dbReference>
<evidence type="ECO:0000313" key="9">
    <source>
        <dbReference type="EMBL" id="GGT91873.1"/>
    </source>
</evidence>
<dbReference type="Gene3D" id="6.10.250.2860">
    <property type="match status" value="1"/>
</dbReference>
<evidence type="ECO:0000313" key="8">
    <source>
        <dbReference type="EMBL" id="BBD71974.1"/>
    </source>
</evidence>
<reference evidence="8" key="3">
    <citation type="journal article" date="2019" name="BMC Res. Notes">
        <title>Complete genome sequence of the Sulfodiicoccus acidiphilus strain HS-1T, the first crenarchaeon that lacks polB3, isolated from an acidic hot spring in Ohwaku-dani, Hakone, Japan.</title>
        <authorList>
            <person name="Sakai H.D."/>
            <person name="Kurosawa N."/>
        </authorList>
    </citation>
    <scope>NUCLEOTIDE SEQUENCE</scope>
    <source>
        <strain evidence="8">HS-1</strain>
    </source>
</reference>
<dbReference type="GO" id="GO:0005525">
    <property type="term" value="F:GTP binding"/>
    <property type="evidence" value="ECO:0007669"/>
    <property type="project" value="UniProtKB-KW"/>
</dbReference>
<dbReference type="InterPro" id="IPR042108">
    <property type="entry name" value="GTPase_HflX_N_sf"/>
</dbReference>
<sequence length="353" mass="39105">MRAILFYQREEMDEGLALAETAGYEVVEHRPTPRRPNPNYYISESMLQEVKEKGVEALLVFAQTRPRQLMNLSRELMGIKVLDKVLLLLEVFDLHAGSAEAKMQIELASLKYRLPILRDYFTRAKAGEQQGPLGAGTYGVEAAIKLYSRRMVKLKRKLEEMREAQRATILKRREMGLPQVAIVGYTNAGKTSLFNRLTGGSQKVDSSMFTTISPKRTAVELGNRKALLIDTVGFIRGIPPQIVEAFHVTLSEAALADVELLVVDSAMGERRMIESLTGSLSVFRDIGISGKPLIVALNKADKLNPPEARRLREVALKETKRIYSPVVDVVPVSAANGTNLGVLIDTLSKIVSG</sequence>
<evidence type="ECO:0000256" key="5">
    <source>
        <dbReference type="PIRSR" id="PIRSR006809-1"/>
    </source>
</evidence>
<proteinExistence type="predicted"/>
<evidence type="ECO:0000256" key="6">
    <source>
        <dbReference type="PIRSR" id="PIRSR006809-2"/>
    </source>
</evidence>
<dbReference type="PRINTS" id="PR00326">
    <property type="entry name" value="GTP1OBG"/>
</dbReference>
<dbReference type="PIRSF" id="PIRSF006809">
    <property type="entry name" value="GTP-binding_hflX_prd"/>
    <property type="match status" value="1"/>
</dbReference>
<evidence type="ECO:0000313" key="10">
    <source>
        <dbReference type="Proteomes" id="UP000276741"/>
    </source>
</evidence>
<dbReference type="InterPro" id="IPR032305">
    <property type="entry name" value="GTP-bd_M"/>
</dbReference>
<protein>
    <submittedName>
        <fullName evidence="8">GTPase HflX</fullName>
    </submittedName>
</protein>
<dbReference type="EMBL" id="AP018553">
    <property type="protein sequence ID" value="BBD71974.1"/>
    <property type="molecule type" value="Genomic_DNA"/>
</dbReference>
<feature type="binding site" evidence="5">
    <location>
        <begin position="184"/>
        <end position="191"/>
    </location>
    <ligand>
        <name>GTP</name>
        <dbReference type="ChEBI" id="CHEBI:37565"/>
    </ligand>
</feature>
<dbReference type="GO" id="GO:0046872">
    <property type="term" value="F:metal ion binding"/>
    <property type="evidence" value="ECO:0007669"/>
    <property type="project" value="UniProtKB-KW"/>
</dbReference>
<dbReference type="Pfam" id="PF16360">
    <property type="entry name" value="GTP-bdg_M"/>
    <property type="match status" value="1"/>
</dbReference>